<dbReference type="GeneTree" id="ENSGT00390000003478"/>
<dbReference type="EMBL" id="ABDC03027881">
    <property type="status" value="NOT_ANNOTATED_CDS"/>
    <property type="molecule type" value="Genomic_DNA"/>
</dbReference>
<sequence length="135" mass="14434">MAPPAPGPASGGSGEVDELFDVKNAFYIGSYQQCINEAQRVKLSSPERDVERDVFLYRAYLAQGCHRGRAGPRDEQERGRDQHHLPAHGRLGLPPRPEPGRRPAGPAPGGQPGVVSSPHCQAALGLVGRRHGSGE</sequence>
<keyword evidence="9" id="KW-0653">Protein transport</keyword>
<reference evidence="16" key="1">
    <citation type="submission" date="2016-12" db="EMBL/GenBank/DDBJ databases">
        <title>Mouse lemur reference genome and diversity panel.</title>
        <authorList>
            <person name="Harris R."/>
            <person name="Larsen P."/>
            <person name="Liu Y."/>
            <person name="Hughes D.S."/>
            <person name="Murali S."/>
            <person name="Raveendran M."/>
            <person name="Korchina V."/>
            <person name="Wang M."/>
            <person name="Jhangiani S."/>
            <person name="Bandaranaike D."/>
            <person name="Bellair M."/>
            <person name="Blankenburg K."/>
            <person name="Chao H."/>
            <person name="Dahdouli M."/>
            <person name="Dinh H."/>
            <person name="Doddapaneni H."/>
            <person name="English A."/>
            <person name="Firestine M."/>
            <person name="Gnanaolivu R."/>
            <person name="Gross S."/>
            <person name="Hernandez B."/>
            <person name="Javaid M."/>
            <person name="Jayaseelan J."/>
            <person name="Jones J."/>
            <person name="Khan Z."/>
            <person name="Kovar C."/>
            <person name="Kurapati P."/>
            <person name="Le B."/>
            <person name="Lee S."/>
            <person name="Li M."/>
            <person name="Mathew T."/>
            <person name="Narasimhan A."/>
            <person name="Ngo D."/>
            <person name="Nguyen L."/>
            <person name="Okwuonu G."/>
            <person name="Ongeri F."/>
            <person name="Osuji N."/>
            <person name="Pu L.-L."/>
            <person name="Puazo M."/>
            <person name="Quiroz J."/>
            <person name="Raj R."/>
            <person name="Rajbhandari K."/>
            <person name="Reid J.G."/>
            <person name="Santibanez J."/>
            <person name="Sexton D."/>
            <person name="Skinner E."/>
            <person name="Vee V."/>
            <person name="Weissenberger G."/>
            <person name="Wu Y."/>
            <person name="Xin Y."/>
            <person name="Han Y."/>
            <person name="Campbell C."/>
            <person name="Brown A."/>
            <person name="Sullivan B."/>
            <person name="Shelton J."/>
            <person name="Brown S."/>
            <person name="Dudchenko O."/>
            <person name="Machol I."/>
            <person name="Durand N."/>
            <person name="Shamim M."/>
            <person name="Lieberman A."/>
            <person name="Muzny D.M."/>
            <person name="Richards S."/>
            <person name="Yoder A."/>
            <person name="Worley K.C."/>
            <person name="Rogers J."/>
            <person name="Gibbs R.A."/>
        </authorList>
    </citation>
    <scope>NUCLEOTIDE SEQUENCE [LARGE SCALE GENOMIC DNA]</scope>
</reference>
<evidence type="ECO:0000256" key="11">
    <source>
        <dbReference type="ARBA" id="ARBA00023136"/>
    </source>
</evidence>
<reference evidence="16" key="3">
    <citation type="submission" date="2025-09" db="UniProtKB">
        <authorList>
            <consortium name="Ensembl"/>
        </authorList>
    </citation>
    <scope>IDENTIFICATION</scope>
</reference>
<evidence type="ECO:0000256" key="5">
    <source>
        <dbReference type="ARBA" id="ARBA00015828"/>
    </source>
</evidence>
<evidence type="ECO:0000256" key="8">
    <source>
        <dbReference type="ARBA" id="ARBA00022892"/>
    </source>
</evidence>
<keyword evidence="10" id="KW-0333">Golgi apparatus</keyword>
<evidence type="ECO:0000256" key="2">
    <source>
        <dbReference type="ARBA" id="ARBA00004347"/>
    </source>
</evidence>
<dbReference type="GO" id="GO:0006891">
    <property type="term" value="P:intra-Golgi vesicle-mediated transport"/>
    <property type="evidence" value="ECO:0007669"/>
    <property type="project" value="TreeGrafter"/>
</dbReference>
<dbReference type="InterPro" id="IPR011990">
    <property type="entry name" value="TPR-like_helical_dom_sf"/>
</dbReference>
<evidence type="ECO:0000256" key="7">
    <source>
        <dbReference type="ARBA" id="ARBA00022490"/>
    </source>
</evidence>
<evidence type="ECO:0000256" key="10">
    <source>
        <dbReference type="ARBA" id="ARBA00023034"/>
    </source>
</evidence>
<dbReference type="GO" id="GO:0030126">
    <property type="term" value="C:COPI vesicle coat"/>
    <property type="evidence" value="ECO:0007669"/>
    <property type="project" value="TreeGrafter"/>
</dbReference>
<reference evidence="16" key="2">
    <citation type="submission" date="2025-08" db="UniProtKB">
        <authorList>
            <consortium name="Ensembl"/>
        </authorList>
    </citation>
    <scope>IDENTIFICATION</scope>
</reference>
<dbReference type="PANTHER" id="PTHR10805">
    <property type="entry name" value="COATOMER SUBUNIT EPSILON"/>
    <property type="match status" value="1"/>
</dbReference>
<feature type="region of interest" description="Disordered" evidence="15">
    <location>
        <begin position="66"/>
        <end position="135"/>
    </location>
</feature>
<dbReference type="GO" id="GO:0006888">
    <property type="term" value="P:endoplasmic reticulum to Golgi vesicle-mediated transport"/>
    <property type="evidence" value="ECO:0007669"/>
    <property type="project" value="TreeGrafter"/>
</dbReference>
<gene>
    <name evidence="16" type="primary">COPE</name>
    <name evidence="16" type="synonym">LOC105855009</name>
</gene>
<comment type="function">
    <text evidence="13">The coatomer is a cytosolic protein complex that binds to dilysine motifs and reversibly associates with Golgi non-clathrin-coated vesicles, which further mediate biosynthetic protein transport from the ER, via the Golgi up to the trans Golgi network. The coatomer complex is required for budding from Golgi membranes, and is essential for the retrograde Golgi-to-ER transport of dilysine-tagged proteins. In mammals, the coatomer can only be recruited by membranes associated with ADP-ribosylation factors (ARFs), which are small GTP-binding proteins; the complex also influences the Golgi structural integrity, as well as the processing, activity, and endocytic recycling of LDL receptors.</text>
</comment>
<dbReference type="GO" id="GO:0000139">
    <property type="term" value="C:Golgi membrane"/>
    <property type="evidence" value="ECO:0007669"/>
    <property type="project" value="UniProtKB-SubCell"/>
</dbReference>
<keyword evidence="11" id="KW-0472">Membrane</keyword>
<comment type="subcellular location">
    <subcellularLocation>
        <location evidence="2">Cytoplasmic vesicle</location>
        <location evidence="2">COPI-coated vesicle membrane</location>
        <topology evidence="2">Peripheral membrane protein</topology>
        <orientation evidence="2">Cytoplasmic side</orientation>
    </subcellularLocation>
    <subcellularLocation>
        <location evidence="1">Golgi apparatus membrane</location>
        <topology evidence="1">Peripheral membrane protein</topology>
        <orientation evidence="1">Cytoplasmic side</orientation>
    </subcellularLocation>
</comment>
<keyword evidence="8" id="KW-0931">ER-Golgi transport</keyword>
<dbReference type="Ensembl" id="ENSMICT00000070220.1">
    <property type="protein sequence ID" value="ENSMICP00000041454.1"/>
    <property type="gene ID" value="ENSMICG00000003630.3"/>
</dbReference>
<evidence type="ECO:0000256" key="12">
    <source>
        <dbReference type="ARBA" id="ARBA00023329"/>
    </source>
</evidence>
<organism evidence="16 17">
    <name type="scientific">Microcebus murinus</name>
    <name type="common">Gray mouse lemur</name>
    <name type="synonym">Lemur murinus</name>
    <dbReference type="NCBI Taxonomy" id="30608"/>
    <lineage>
        <taxon>Eukaryota</taxon>
        <taxon>Metazoa</taxon>
        <taxon>Chordata</taxon>
        <taxon>Craniata</taxon>
        <taxon>Vertebrata</taxon>
        <taxon>Euteleostomi</taxon>
        <taxon>Mammalia</taxon>
        <taxon>Eutheria</taxon>
        <taxon>Euarchontoglires</taxon>
        <taxon>Primates</taxon>
        <taxon>Strepsirrhini</taxon>
        <taxon>Lemuriformes</taxon>
        <taxon>Cheirogaleidae</taxon>
        <taxon>Microcebus</taxon>
    </lineage>
</organism>
<keyword evidence="6" id="KW-0813">Transport</keyword>
<proteinExistence type="inferred from homology"/>
<protein>
    <recommendedName>
        <fullName evidence="5">Coatomer subunit epsilon</fullName>
    </recommendedName>
    <alternativeName>
        <fullName evidence="14">Epsilon-coat protein</fullName>
    </alternativeName>
</protein>
<dbReference type="GO" id="GO:0006890">
    <property type="term" value="P:retrograde vesicle-mediated transport, Golgi to endoplasmic reticulum"/>
    <property type="evidence" value="ECO:0007669"/>
    <property type="project" value="InterPro"/>
</dbReference>
<dbReference type="Pfam" id="PF04733">
    <property type="entry name" value="Coatomer_E"/>
    <property type="match status" value="1"/>
</dbReference>
<evidence type="ECO:0000256" key="4">
    <source>
        <dbReference type="ARBA" id="ARBA00011775"/>
    </source>
</evidence>
<keyword evidence="17" id="KW-1185">Reference proteome</keyword>
<dbReference type="AlphaFoldDB" id="A0A8C5XUN3"/>
<comment type="subunit">
    <text evidence="4">Oligomeric complex that consists of at least the alpha, beta, beta', gamma, delta, epsilon and zeta subunits.</text>
</comment>
<evidence type="ECO:0000313" key="17">
    <source>
        <dbReference type="Proteomes" id="UP000694394"/>
    </source>
</evidence>
<evidence type="ECO:0000313" key="16">
    <source>
        <dbReference type="Ensembl" id="ENSMICP00000041454.1"/>
    </source>
</evidence>
<comment type="similarity">
    <text evidence="3">Belongs to the COPE family.</text>
</comment>
<dbReference type="InterPro" id="IPR006822">
    <property type="entry name" value="Coatomer_esu"/>
</dbReference>
<dbReference type="Proteomes" id="UP000694394">
    <property type="component" value="Chromosome 24"/>
</dbReference>
<name>A0A8C5XUN3_MICMU</name>
<feature type="compositionally biased region" description="Basic and acidic residues" evidence="15">
    <location>
        <begin position="71"/>
        <end position="84"/>
    </location>
</feature>
<evidence type="ECO:0000256" key="1">
    <source>
        <dbReference type="ARBA" id="ARBA00004255"/>
    </source>
</evidence>
<dbReference type="GO" id="GO:0005198">
    <property type="term" value="F:structural molecule activity"/>
    <property type="evidence" value="ECO:0007669"/>
    <property type="project" value="InterPro"/>
</dbReference>
<dbReference type="GO" id="GO:0015031">
    <property type="term" value="P:protein transport"/>
    <property type="evidence" value="ECO:0007669"/>
    <property type="project" value="UniProtKB-KW"/>
</dbReference>
<dbReference type="PANTHER" id="PTHR10805:SF0">
    <property type="entry name" value="COATOMER SUBUNIT EPSILON"/>
    <property type="match status" value="1"/>
</dbReference>
<evidence type="ECO:0000256" key="15">
    <source>
        <dbReference type="SAM" id="MobiDB-lite"/>
    </source>
</evidence>
<keyword evidence="12" id="KW-0968">Cytoplasmic vesicle</keyword>
<evidence type="ECO:0000256" key="3">
    <source>
        <dbReference type="ARBA" id="ARBA00008827"/>
    </source>
</evidence>
<accession>A0A8C5XUN3</accession>
<evidence type="ECO:0000256" key="6">
    <source>
        <dbReference type="ARBA" id="ARBA00022448"/>
    </source>
</evidence>
<keyword evidence="7" id="KW-0963">Cytoplasm</keyword>
<evidence type="ECO:0000256" key="14">
    <source>
        <dbReference type="ARBA" id="ARBA00031602"/>
    </source>
</evidence>
<evidence type="ECO:0000256" key="9">
    <source>
        <dbReference type="ARBA" id="ARBA00022927"/>
    </source>
</evidence>
<dbReference type="Gene3D" id="1.25.40.10">
    <property type="entry name" value="Tetratricopeptide repeat domain"/>
    <property type="match status" value="1"/>
</dbReference>
<evidence type="ECO:0000256" key="13">
    <source>
        <dbReference type="ARBA" id="ARBA00025440"/>
    </source>
</evidence>